<dbReference type="SUPFAM" id="SSF56988">
    <property type="entry name" value="Anthrax protective antigen"/>
    <property type="match status" value="1"/>
</dbReference>
<evidence type="ECO:0000313" key="3">
    <source>
        <dbReference type="Proteomes" id="UP000663929"/>
    </source>
</evidence>
<evidence type="ECO:0000259" key="1">
    <source>
        <dbReference type="PROSITE" id="PS51820"/>
    </source>
</evidence>
<keyword evidence="3" id="KW-1185">Reference proteome</keyword>
<dbReference type="Proteomes" id="UP000663929">
    <property type="component" value="Chromosome"/>
</dbReference>
<organism evidence="2 3">
    <name type="scientific">Sulfidibacter corallicola</name>
    <dbReference type="NCBI Taxonomy" id="2818388"/>
    <lineage>
        <taxon>Bacteria</taxon>
        <taxon>Pseudomonadati</taxon>
        <taxon>Acidobacteriota</taxon>
        <taxon>Holophagae</taxon>
        <taxon>Acanthopleuribacterales</taxon>
        <taxon>Acanthopleuribacteraceae</taxon>
        <taxon>Sulfidibacter</taxon>
    </lineage>
</organism>
<gene>
    <name evidence="2" type="ORF">J3U87_03540</name>
</gene>
<protein>
    <recommendedName>
        <fullName evidence="1">PA14 domain-containing protein</fullName>
    </recommendedName>
</protein>
<dbReference type="Gene3D" id="3.90.182.10">
    <property type="entry name" value="Toxin - Anthrax Protective Antigen,domain 1"/>
    <property type="match status" value="1"/>
</dbReference>
<dbReference type="InterPro" id="IPR037524">
    <property type="entry name" value="PA14/GLEYA"/>
</dbReference>
<dbReference type="AlphaFoldDB" id="A0A8A4TNF6"/>
<reference evidence="2" key="1">
    <citation type="submission" date="2021-03" db="EMBL/GenBank/DDBJ databases">
        <title>Acanthopleuribacteraceae sp. M133.</title>
        <authorList>
            <person name="Wang G."/>
        </authorList>
    </citation>
    <scope>NUCLEOTIDE SEQUENCE</scope>
    <source>
        <strain evidence="2">M133</strain>
    </source>
</reference>
<dbReference type="EMBL" id="CP071793">
    <property type="protein sequence ID" value="QTD51519.1"/>
    <property type="molecule type" value="Genomic_DNA"/>
</dbReference>
<evidence type="ECO:0000313" key="2">
    <source>
        <dbReference type="EMBL" id="QTD51519.1"/>
    </source>
</evidence>
<dbReference type="InterPro" id="IPR011658">
    <property type="entry name" value="PA14_dom"/>
</dbReference>
<name>A0A8A4TNF6_SULCO</name>
<dbReference type="SMART" id="SM00758">
    <property type="entry name" value="PA14"/>
    <property type="match status" value="1"/>
</dbReference>
<dbReference type="KEGG" id="scor:J3U87_03540"/>
<dbReference type="PROSITE" id="PS51820">
    <property type="entry name" value="PA14"/>
    <property type="match status" value="1"/>
</dbReference>
<proteinExistence type="predicted"/>
<sequence>MLVMAPFLLGNERLDRAWRAPLEVDESQHVQGARSEHIFLVAGAWTRSYTFHEAGRYRFQVIGNKAVRLSIDGAPVLETATGTGTDTFHAEVDLEAGIHEIQLARLDETAFAVLELSWRKSEQGTGCSTSLGKFCAEFFNNTTLDGEPALTGETTAIHHNWSYGGPGRGIDNDRFSARWRGRFQLEGGRYLFRATADDGIRVFVDDTPVIDAWRDQNATNYSRQVDLAGGVHDIRVEYYESGFEATCHVDWFPVNRENARSAVGVNIHDLNYWSTEWTLLDVFKSSGGWFTQTADLFDTSEQDVLDLDENGWVRSLPAANDATRTYRSVAALMLNGAAGTYAPGRYVVLYEGEGTLEYSFDATFNPQLSRDGRHVLDVAQATNAGILLRITATNPSNYIRNIRVIRPGSVCGGDPFAHCTGDGTCGRTGCLPFEEVYVFQRFHPRYLNDLRKYRVIRFMDFFRTNFNETVNWGDRPRMSEARWNRWEQGAPPELAVELANVLNADAWVNLPVLADDEYVTEMARVFQENLNDDLKVYLEYGNEVWNTAFLPGGWVEREALARFAGVDAPDFVKRINYQGMRAAQVSDIWRNILGSDRLIAVMGGFHDNQTVTETALDCPLYAAENGGKPCWQSMDALAIAPYFAGYLGQEQFQAKVAAWTQQPDGGLGSLFAEITDGGPLFDPSQDEFSRAPEQGSMADALSKIDPMRSIAQARGLQLVGYEAGQHMVGLGSVFEDEAINQLFWDANRDPRMGPLYTQYLQGWRERGGGLICMFLSVQEYDFFGSWGLKEHQDQESAPKFDATMQFIDDTPCWWENCTKR</sequence>
<accession>A0A8A4TNF6</accession>
<feature type="domain" description="PA14" evidence="1">
    <location>
        <begin position="129"/>
        <end position="267"/>
    </location>
</feature>
<dbReference type="Pfam" id="PF07691">
    <property type="entry name" value="PA14"/>
    <property type="match status" value="1"/>
</dbReference>